<organism evidence="2 3">
    <name type="scientific">Lysinibacillus telephonicus</name>
    <dbReference type="NCBI Taxonomy" id="1714840"/>
    <lineage>
        <taxon>Bacteria</taxon>
        <taxon>Bacillati</taxon>
        <taxon>Bacillota</taxon>
        <taxon>Bacilli</taxon>
        <taxon>Bacillales</taxon>
        <taxon>Bacillaceae</taxon>
        <taxon>Lysinibacillus</taxon>
    </lineage>
</organism>
<evidence type="ECO:0000313" key="2">
    <source>
        <dbReference type="EMBL" id="RTQ86945.1"/>
    </source>
</evidence>
<reference evidence="2 3" key="1">
    <citation type="submission" date="2018-12" db="EMBL/GenBank/DDBJ databases">
        <authorList>
            <person name="Yu L."/>
        </authorList>
    </citation>
    <scope>NUCLEOTIDE SEQUENCE [LARGE SCALE GENOMIC DNA]</scope>
    <source>
        <strain evidence="2 3">S5H2222</strain>
    </source>
</reference>
<accession>A0A3S0JG42</accession>
<dbReference type="AlphaFoldDB" id="A0A3S0JG42"/>
<keyword evidence="3" id="KW-1185">Reference proteome</keyword>
<keyword evidence="1" id="KW-0472">Membrane</keyword>
<proteinExistence type="predicted"/>
<dbReference type="Proteomes" id="UP000276349">
    <property type="component" value="Unassembled WGS sequence"/>
</dbReference>
<keyword evidence="1" id="KW-1133">Transmembrane helix</keyword>
<dbReference type="RefSeq" id="WP_126296247.1">
    <property type="nucleotide sequence ID" value="NZ_RXNR01000106.1"/>
</dbReference>
<protein>
    <submittedName>
        <fullName evidence="2">DUF4181 domain-containing protein</fullName>
    </submittedName>
</protein>
<evidence type="ECO:0000313" key="3">
    <source>
        <dbReference type="Proteomes" id="UP000276349"/>
    </source>
</evidence>
<dbReference type="InterPro" id="IPR025441">
    <property type="entry name" value="DUF4181"/>
</dbReference>
<comment type="caution">
    <text evidence="2">The sequence shown here is derived from an EMBL/GenBank/DDBJ whole genome shotgun (WGS) entry which is preliminary data.</text>
</comment>
<evidence type="ECO:0000256" key="1">
    <source>
        <dbReference type="SAM" id="Phobius"/>
    </source>
</evidence>
<dbReference type="Pfam" id="PF13789">
    <property type="entry name" value="DUF4181"/>
    <property type="match status" value="1"/>
</dbReference>
<keyword evidence="1" id="KW-0812">Transmembrane</keyword>
<dbReference type="OrthoDB" id="2455559at2"/>
<name>A0A3S0JG42_9BACI</name>
<feature type="transmembrane region" description="Helical" evidence="1">
    <location>
        <begin position="6"/>
        <end position="25"/>
    </location>
</feature>
<sequence length="110" mass="13347">MRFLISFIISSIIIFGLGILSEIYIRKKFGIEKREGFIYKGVNELQRWVEGSILVIFLILFWFLIDYVFHLLIFYFVILNLFRALMEWRYERDVYCIIKVQTSATNLYRV</sequence>
<gene>
    <name evidence="2" type="ORF">EKG35_19635</name>
</gene>
<dbReference type="EMBL" id="RXNR01000106">
    <property type="protein sequence ID" value="RTQ86945.1"/>
    <property type="molecule type" value="Genomic_DNA"/>
</dbReference>